<protein>
    <submittedName>
        <fullName evidence="6">Diheme cytochrome c-553</fullName>
    </submittedName>
</protein>
<dbReference type="SUPFAM" id="SSF46626">
    <property type="entry name" value="Cytochrome c"/>
    <property type="match status" value="1"/>
</dbReference>
<keyword evidence="7" id="KW-1185">Reference proteome</keyword>
<dbReference type="EMBL" id="CP122379">
    <property type="protein sequence ID" value="WGF93889.1"/>
    <property type="molecule type" value="Genomic_DNA"/>
</dbReference>
<keyword evidence="3 4" id="KW-0408">Iron</keyword>
<dbReference type="Gene3D" id="1.10.760.10">
    <property type="entry name" value="Cytochrome c-like domain"/>
    <property type="match status" value="1"/>
</dbReference>
<evidence type="ECO:0000256" key="3">
    <source>
        <dbReference type="ARBA" id="ARBA00023004"/>
    </source>
</evidence>
<gene>
    <name evidence="6" type="ORF">QCQ61_06800</name>
</gene>
<evidence type="ECO:0000256" key="2">
    <source>
        <dbReference type="ARBA" id="ARBA00022723"/>
    </source>
</evidence>
<reference evidence="6 7" key="1">
    <citation type="submission" date="2023-04" db="EMBL/GenBank/DDBJ databases">
        <title>Taxonomic identification of the Arctic strain Aequorivita sp. nov. and transcriptomic analysis in response to temperature stress.</title>
        <authorList>
            <person name="Liu W."/>
            <person name="Cong B."/>
            <person name="Lin J."/>
        </authorList>
    </citation>
    <scope>NUCLEOTIDE SEQUENCE [LARGE SCALE GENOMIC DNA]</scope>
    <source>
        <strain evidence="6 7">Ant34-E75</strain>
    </source>
</reference>
<feature type="domain" description="Cytochrome c" evidence="5">
    <location>
        <begin position="39"/>
        <end position="178"/>
    </location>
</feature>
<dbReference type="Proteomes" id="UP001238523">
    <property type="component" value="Chromosome"/>
</dbReference>
<proteinExistence type="predicted"/>
<accession>A0ABY8KWV7</accession>
<dbReference type="RefSeq" id="WP_279450017.1">
    <property type="nucleotide sequence ID" value="NZ_CP122379.1"/>
</dbReference>
<evidence type="ECO:0000313" key="6">
    <source>
        <dbReference type="EMBL" id="WGF93889.1"/>
    </source>
</evidence>
<evidence type="ECO:0000313" key="7">
    <source>
        <dbReference type="Proteomes" id="UP001238523"/>
    </source>
</evidence>
<name>A0ABY8KWV7_9FLAO</name>
<evidence type="ECO:0000259" key="5">
    <source>
        <dbReference type="PROSITE" id="PS51007"/>
    </source>
</evidence>
<dbReference type="PROSITE" id="PS51007">
    <property type="entry name" value="CYTC"/>
    <property type="match status" value="1"/>
</dbReference>
<dbReference type="PANTHER" id="PTHR35008">
    <property type="entry name" value="BLL4482 PROTEIN-RELATED"/>
    <property type="match status" value="1"/>
</dbReference>
<keyword evidence="1 4" id="KW-0349">Heme</keyword>
<dbReference type="InterPro" id="IPR009056">
    <property type="entry name" value="Cyt_c-like_dom"/>
</dbReference>
<keyword evidence="2 4" id="KW-0479">Metal-binding</keyword>
<dbReference type="PANTHER" id="PTHR35008:SF4">
    <property type="entry name" value="BLL4482 PROTEIN"/>
    <property type="match status" value="1"/>
</dbReference>
<evidence type="ECO:0000256" key="4">
    <source>
        <dbReference type="PROSITE-ProRule" id="PRU00433"/>
    </source>
</evidence>
<dbReference type="InterPro" id="IPR051459">
    <property type="entry name" value="Cytochrome_c-type_DH"/>
</dbReference>
<dbReference type="PROSITE" id="PS51257">
    <property type="entry name" value="PROKAR_LIPOPROTEIN"/>
    <property type="match status" value="1"/>
</dbReference>
<dbReference type="InterPro" id="IPR036909">
    <property type="entry name" value="Cyt_c-like_dom_sf"/>
</dbReference>
<organism evidence="6 7">
    <name type="scientific">Aequorivita marisscotiae</name>
    <dbReference type="NCBI Taxonomy" id="3040348"/>
    <lineage>
        <taxon>Bacteria</taxon>
        <taxon>Pseudomonadati</taxon>
        <taxon>Bacteroidota</taxon>
        <taxon>Flavobacteriia</taxon>
        <taxon>Flavobacteriales</taxon>
        <taxon>Flavobacteriaceae</taxon>
        <taxon>Aequorivita</taxon>
    </lineage>
</organism>
<sequence length="192" mass="21153">MKNQFLSLALICMLTACDKKKDEAEPKLYEAQETEIIESAIKRGELLISAVGCHDCHSPKKMTDRGPILHPDLLLSGHPADEAIPNYDLETAKNFVLFTPGLTASVGPWGTSFAANITPDDTGIGGWTEKEFLTSIKHGKYKGMENGRNLLPPMPWQTISQLPESDLKAMFAYLQTIKPVKNLVPPPIPPKK</sequence>
<evidence type="ECO:0000256" key="1">
    <source>
        <dbReference type="ARBA" id="ARBA00022617"/>
    </source>
</evidence>